<evidence type="ECO:0000256" key="7">
    <source>
        <dbReference type="ARBA" id="ARBA00016549"/>
    </source>
</evidence>
<comment type="catalytic activity">
    <reaction evidence="1">
        <text>4-hydroxy-4-methyl-2-oxoglutarate = 2 pyruvate</text>
        <dbReference type="Rhea" id="RHEA:22748"/>
        <dbReference type="ChEBI" id="CHEBI:15361"/>
        <dbReference type="ChEBI" id="CHEBI:58276"/>
        <dbReference type="EC" id="4.1.3.17"/>
    </reaction>
</comment>
<dbReference type="CDD" id="cd16841">
    <property type="entry name" value="RraA_family"/>
    <property type="match status" value="1"/>
</dbReference>
<dbReference type="AlphaFoldDB" id="A0A2N3XUH1"/>
<dbReference type="InterPro" id="IPR005493">
    <property type="entry name" value="RraA/RraA-like"/>
</dbReference>
<dbReference type="PANTHER" id="PTHR33254:SF16">
    <property type="entry name" value="BLR3842 PROTEIN"/>
    <property type="match status" value="1"/>
</dbReference>
<dbReference type="OrthoDB" id="9805307at2"/>
<evidence type="ECO:0000256" key="2">
    <source>
        <dbReference type="ARBA" id="ARBA00001968"/>
    </source>
</evidence>
<dbReference type="RefSeq" id="WP_101376415.1">
    <property type="nucleotide sequence ID" value="NZ_CP061007.1"/>
</dbReference>
<evidence type="ECO:0000256" key="11">
    <source>
        <dbReference type="ARBA" id="ARBA00047973"/>
    </source>
</evidence>
<comment type="similarity">
    <text evidence="3">Belongs to the class II aldolase/RraA-like family.</text>
</comment>
<evidence type="ECO:0000313" key="14">
    <source>
        <dbReference type="Proteomes" id="UP000233786"/>
    </source>
</evidence>
<dbReference type="PANTHER" id="PTHR33254">
    <property type="entry name" value="4-HYDROXY-4-METHYL-2-OXOGLUTARATE ALDOLASE 3-RELATED"/>
    <property type="match status" value="1"/>
</dbReference>
<reference evidence="13" key="1">
    <citation type="submission" date="2017-12" db="EMBL/GenBank/DDBJ databases">
        <title>Sequencing the genomes of 1000 Actinobacteria strains.</title>
        <authorList>
            <person name="Klenk H.-P."/>
        </authorList>
    </citation>
    <scope>NUCLEOTIDE SEQUENCE [LARGE SCALE GENOMIC DNA]</scope>
    <source>
        <strain evidence="13">DSM 44228</strain>
    </source>
</reference>
<accession>A0A2N3XUH1</accession>
<dbReference type="SUPFAM" id="SSF89562">
    <property type="entry name" value="RraA-like"/>
    <property type="match status" value="1"/>
</dbReference>
<proteinExistence type="inferred from homology"/>
<evidence type="ECO:0000256" key="10">
    <source>
        <dbReference type="ARBA" id="ARBA00032305"/>
    </source>
</evidence>
<evidence type="ECO:0000256" key="12">
    <source>
        <dbReference type="PIRSR" id="PIRSR605493-1"/>
    </source>
</evidence>
<dbReference type="Proteomes" id="UP000233786">
    <property type="component" value="Unassembled WGS sequence"/>
</dbReference>
<name>A0A2N3XUH1_SACSN</name>
<dbReference type="GO" id="GO:0046872">
    <property type="term" value="F:metal ion binding"/>
    <property type="evidence" value="ECO:0007669"/>
    <property type="project" value="UniProtKB-KW"/>
</dbReference>
<keyword evidence="12" id="KW-0479">Metal-binding</keyword>
<dbReference type="InterPro" id="IPR036704">
    <property type="entry name" value="RraA/RraA-like_sf"/>
</dbReference>
<feature type="binding site" evidence="12">
    <location>
        <begin position="110"/>
        <end position="113"/>
    </location>
    <ligand>
        <name>substrate</name>
    </ligand>
</feature>
<keyword evidence="14" id="KW-1185">Reference proteome</keyword>
<comment type="cofactor">
    <cofactor evidence="12">
        <name>Mg(2+)</name>
        <dbReference type="ChEBI" id="CHEBI:18420"/>
    </cofactor>
</comment>
<evidence type="ECO:0000256" key="9">
    <source>
        <dbReference type="ARBA" id="ARBA00030169"/>
    </source>
</evidence>
<evidence type="ECO:0000256" key="1">
    <source>
        <dbReference type="ARBA" id="ARBA00001342"/>
    </source>
</evidence>
<comment type="subunit">
    <text evidence="4">Homotrimer.</text>
</comment>
<evidence type="ECO:0000256" key="5">
    <source>
        <dbReference type="ARBA" id="ARBA00012213"/>
    </source>
</evidence>
<feature type="binding site" evidence="12">
    <location>
        <position position="133"/>
    </location>
    <ligand>
        <name>Mg(2+)</name>
        <dbReference type="ChEBI" id="CHEBI:18420"/>
    </ligand>
</feature>
<evidence type="ECO:0000256" key="4">
    <source>
        <dbReference type="ARBA" id="ARBA00011233"/>
    </source>
</evidence>
<feature type="binding site" evidence="12">
    <location>
        <position position="132"/>
    </location>
    <ligand>
        <name>substrate</name>
    </ligand>
</feature>
<comment type="function">
    <text evidence="8">Catalyzes the aldol cleavage of 4-hydroxy-4-methyl-2-oxoglutarate (HMG) into 2 molecules of pyruvate. Also contains a secondary oxaloacetate (OAA) decarboxylase activity due to the common pyruvate enolate transition state formed following C-C bond cleavage in the retro-aldol and decarboxylation reactions.</text>
</comment>
<evidence type="ECO:0000313" key="13">
    <source>
        <dbReference type="EMBL" id="PKW14333.1"/>
    </source>
</evidence>
<evidence type="ECO:0000256" key="3">
    <source>
        <dbReference type="ARBA" id="ARBA00008621"/>
    </source>
</evidence>
<sequence length="251" mass="26115">MTSTTNWAPVPAELAGLFATVSTATVASQLLKRGLRDQFLAGVHPLRPGQRMVGAAWTLRTIPAREDLDGLLPGTRPTAGLSLFDAIESTPAGAVLVVDGRGQARTATGGDILAERLRVRGACGLVTDAGLRDVAGLAETGLPCYSAGATANVSRAYLRVLEQDVPIGCGDVAVYPGDVLVGDDDGVIVVPREYVETVAADAADQEGLERFIGEKVRAGASLHGLYPASAELLAEYRETADGNNSGREPHQ</sequence>
<protein>
    <recommendedName>
        <fullName evidence="7">Putative 4-hydroxy-4-methyl-2-oxoglutarate aldolase</fullName>
        <ecNumber evidence="6">4.1.1.112</ecNumber>
        <ecNumber evidence="5">4.1.3.17</ecNumber>
    </recommendedName>
    <alternativeName>
        <fullName evidence="10">Oxaloacetate decarboxylase</fullName>
    </alternativeName>
    <alternativeName>
        <fullName evidence="9">RraA-like protein</fullName>
    </alternativeName>
</protein>
<comment type="caution">
    <text evidence="13">The sequence shown here is derived from an EMBL/GenBank/DDBJ whole genome shotgun (WGS) entry which is preliminary data.</text>
</comment>
<comment type="cofactor">
    <cofactor evidence="2">
        <name>a divalent metal cation</name>
        <dbReference type="ChEBI" id="CHEBI:60240"/>
    </cofactor>
</comment>
<gene>
    <name evidence="13" type="ORF">A8926_1941</name>
</gene>
<dbReference type="EC" id="4.1.1.112" evidence="6"/>
<dbReference type="GO" id="GO:0047443">
    <property type="term" value="F:4-hydroxy-4-methyl-2-oxoglutarate aldolase activity"/>
    <property type="evidence" value="ECO:0007669"/>
    <property type="project" value="UniProtKB-EC"/>
</dbReference>
<dbReference type="NCBIfam" id="NF006093">
    <property type="entry name" value="PRK08245.1"/>
    <property type="match status" value="1"/>
</dbReference>
<evidence type="ECO:0000256" key="6">
    <source>
        <dbReference type="ARBA" id="ARBA00012947"/>
    </source>
</evidence>
<comment type="catalytic activity">
    <reaction evidence="11">
        <text>oxaloacetate + H(+) = pyruvate + CO2</text>
        <dbReference type="Rhea" id="RHEA:15641"/>
        <dbReference type="ChEBI" id="CHEBI:15361"/>
        <dbReference type="ChEBI" id="CHEBI:15378"/>
        <dbReference type="ChEBI" id="CHEBI:16452"/>
        <dbReference type="ChEBI" id="CHEBI:16526"/>
        <dbReference type="EC" id="4.1.1.112"/>
    </reaction>
</comment>
<dbReference type="Gene3D" id="3.50.30.40">
    <property type="entry name" value="Ribonuclease E inhibitor RraA/RraA-like"/>
    <property type="match status" value="1"/>
</dbReference>
<dbReference type="GO" id="GO:0008948">
    <property type="term" value="F:oxaloacetate decarboxylase activity"/>
    <property type="evidence" value="ECO:0007669"/>
    <property type="project" value="UniProtKB-EC"/>
</dbReference>
<evidence type="ECO:0000256" key="8">
    <source>
        <dbReference type="ARBA" id="ARBA00025046"/>
    </source>
</evidence>
<dbReference type="Pfam" id="PF03737">
    <property type="entry name" value="RraA-like"/>
    <property type="match status" value="1"/>
</dbReference>
<organism evidence="13 14">
    <name type="scientific">Saccharopolyspora spinosa</name>
    <dbReference type="NCBI Taxonomy" id="60894"/>
    <lineage>
        <taxon>Bacteria</taxon>
        <taxon>Bacillati</taxon>
        <taxon>Actinomycetota</taxon>
        <taxon>Actinomycetes</taxon>
        <taxon>Pseudonocardiales</taxon>
        <taxon>Pseudonocardiaceae</taxon>
        <taxon>Saccharopolyspora</taxon>
    </lineage>
</organism>
<keyword evidence="12" id="KW-0460">Magnesium</keyword>
<dbReference type="EC" id="4.1.3.17" evidence="5"/>
<dbReference type="EMBL" id="PJNB01000001">
    <property type="protein sequence ID" value="PKW14333.1"/>
    <property type="molecule type" value="Genomic_DNA"/>
</dbReference>